<reference evidence="1" key="2">
    <citation type="journal article" date="2021" name="Microorganisms">
        <title>Bacterial Dimethylsulfoniopropionate Biosynthesis in the East China Sea.</title>
        <authorList>
            <person name="Liu J."/>
            <person name="Zhang Y."/>
            <person name="Liu J."/>
            <person name="Zhong H."/>
            <person name="Williams B.T."/>
            <person name="Zheng Y."/>
            <person name="Curson A.R.J."/>
            <person name="Sun C."/>
            <person name="Sun H."/>
            <person name="Song D."/>
            <person name="Wagner Mackenzie B."/>
            <person name="Bermejo Martinez A."/>
            <person name="Todd J.D."/>
            <person name="Zhang X.H."/>
        </authorList>
    </citation>
    <scope>NUCLEOTIDE SEQUENCE</scope>
    <source>
        <strain evidence="1">AESS21</strain>
    </source>
</reference>
<evidence type="ECO:0000313" key="1">
    <source>
        <dbReference type="EMBL" id="MBS8259734.1"/>
    </source>
</evidence>
<organism evidence="1 2">
    <name type="scientific">Roseibium polysiphoniae</name>
    <dbReference type="NCBI Taxonomy" id="2571221"/>
    <lineage>
        <taxon>Bacteria</taxon>
        <taxon>Pseudomonadati</taxon>
        <taxon>Pseudomonadota</taxon>
        <taxon>Alphaproteobacteria</taxon>
        <taxon>Hyphomicrobiales</taxon>
        <taxon>Stappiaceae</taxon>
        <taxon>Roseibium</taxon>
    </lineage>
</organism>
<dbReference type="InterPro" id="IPR004195">
    <property type="entry name" value="Head_decoration_D"/>
</dbReference>
<comment type="caution">
    <text evidence="1">The sequence shown here is derived from an EMBL/GenBank/DDBJ whole genome shotgun (WGS) entry which is preliminary data.</text>
</comment>
<dbReference type="Proteomes" id="UP000705379">
    <property type="component" value="Unassembled WGS sequence"/>
</dbReference>
<sequence length="126" mass="12927">MEMKTEGARNLAFILSEAGGSRSRDAVTIASGEGKLEAGTVLGQVTASDKYASSPNAEVAGKEGAEIATAVLAYGVDATLADANAVIVSSDAEVKSPMLIYHASVDDAEKQNAKQSQLRAVGIKSR</sequence>
<reference evidence="1" key="1">
    <citation type="submission" date="2018-08" db="EMBL/GenBank/DDBJ databases">
        <authorList>
            <person name="Jin W."/>
            <person name="Wang H."/>
            <person name="Yang Y."/>
            <person name="Li M."/>
            <person name="Liu J."/>
        </authorList>
    </citation>
    <scope>NUCLEOTIDE SEQUENCE</scope>
    <source>
        <strain evidence="1">AESS21</strain>
    </source>
</reference>
<dbReference type="Pfam" id="PF02924">
    <property type="entry name" value="HDPD"/>
    <property type="match status" value="1"/>
</dbReference>
<protein>
    <submittedName>
        <fullName evidence="1">Head decoration protein</fullName>
    </submittedName>
</protein>
<proteinExistence type="predicted"/>
<evidence type="ECO:0000313" key="2">
    <source>
        <dbReference type="Proteomes" id="UP000705379"/>
    </source>
</evidence>
<gene>
    <name evidence="1" type="ORF">DYI23_05835</name>
</gene>
<name>A0A944GS09_9HYPH</name>
<dbReference type="AlphaFoldDB" id="A0A944GS09"/>
<accession>A0A944GS09</accession>
<dbReference type="Gene3D" id="2.40.300.10">
    <property type="entry name" value="Head decoration protein D"/>
    <property type="match status" value="1"/>
</dbReference>
<dbReference type="EMBL" id="QTKU01000001">
    <property type="protein sequence ID" value="MBS8259734.1"/>
    <property type="molecule type" value="Genomic_DNA"/>
</dbReference>
<dbReference type="RefSeq" id="WP_213215297.1">
    <property type="nucleotide sequence ID" value="NZ_QTKU01000001.1"/>
</dbReference>